<dbReference type="EMBL" id="FQUQ01000004">
    <property type="protein sequence ID" value="SHG20892.1"/>
    <property type="molecule type" value="Genomic_DNA"/>
</dbReference>
<dbReference type="OrthoDB" id="3965347at2"/>
<dbReference type="AlphaFoldDB" id="A0A1M5HYD1"/>
<reference evidence="3" key="1">
    <citation type="submission" date="2016-11" db="EMBL/GenBank/DDBJ databases">
        <authorList>
            <person name="Varghese N."/>
            <person name="Submissions S."/>
        </authorList>
    </citation>
    <scope>NUCLEOTIDE SEQUENCE [LARGE SCALE GENOMIC DNA]</scope>
    <source>
        <strain evidence="3">DSM 16990</strain>
    </source>
</reference>
<dbReference type="SUPFAM" id="SSF55486">
    <property type="entry name" value="Metalloproteases ('zincins'), catalytic domain"/>
    <property type="match status" value="1"/>
</dbReference>
<name>A0A1M5HYD1_9SPHI</name>
<keyword evidence="3" id="KW-1185">Reference proteome</keyword>
<dbReference type="PROSITE" id="PS50022">
    <property type="entry name" value="FA58C_3"/>
    <property type="match status" value="1"/>
</dbReference>
<dbReference type="Proteomes" id="UP000184287">
    <property type="component" value="Unassembled WGS sequence"/>
</dbReference>
<feature type="domain" description="F5/8 type C" evidence="1">
    <location>
        <begin position="370"/>
        <end position="518"/>
    </location>
</feature>
<dbReference type="InterPro" id="IPR008979">
    <property type="entry name" value="Galactose-bd-like_sf"/>
</dbReference>
<dbReference type="STRING" id="288992.SAMN04488522_104873"/>
<dbReference type="Pfam" id="PF00754">
    <property type="entry name" value="F5_F8_type_C"/>
    <property type="match status" value="1"/>
</dbReference>
<dbReference type="Gene3D" id="2.60.120.260">
    <property type="entry name" value="Galactose-binding domain-like"/>
    <property type="match status" value="1"/>
</dbReference>
<gene>
    <name evidence="2" type="ORF">SAMN04488522_104873</name>
</gene>
<accession>A0A1M5HYD1</accession>
<dbReference type="RefSeq" id="WP_073233725.1">
    <property type="nucleotide sequence ID" value="NZ_FQUQ01000004.1"/>
</dbReference>
<evidence type="ECO:0000313" key="3">
    <source>
        <dbReference type="Proteomes" id="UP000184287"/>
    </source>
</evidence>
<dbReference type="SUPFAM" id="SSF49785">
    <property type="entry name" value="Galactose-binding domain-like"/>
    <property type="match status" value="1"/>
</dbReference>
<evidence type="ECO:0000313" key="2">
    <source>
        <dbReference type="EMBL" id="SHG20892.1"/>
    </source>
</evidence>
<evidence type="ECO:0000259" key="1">
    <source>
        <dbReference type="PROSITE" id="PS50022"/>
    </source>
</evidence>
<organism evidence="2 3">
    <name type="scientific">Pedobacter caeni</name>
    <dbReference type="NCBI Taxonomy" id="288992"/>
    <lineage>
        <taxon>Bacteria</taxon>
        <taxon>Pseudomonadati</taxon>
        <taxon>Bacteroidota</taxon>
        <taxon>Sphingobacteriia</taxon>
        <taxon>Sphingobacteriales</taxon>
        <taxon>Sphingobacteriaceae</taxon>
        <taxon>Pedobacter</taxon>
    </lineage>
</organism>
<dbReference type="PROSITE" id="PS51257">
    <property type="entry name" value="PROKAR_LIPOPROTEIN"/>
    <property type="match status" value="1"/>
</dbReference>
<proteinExistence type="predicted"/>
<sequence length="521" mass="57196">MKKSSLSLICLAGLFLIALGCKKLPGIPTEETVAVDANSGLHSGTYNLNIVYFIPSNLDTVARYQQRLNGVMLHTQRFITKWMAQWGYSNKTIGLPLDANGKLKMSVIRGSQPKESYPYEGGAGAMMTEINAYFAANPGAKTSDHTLVITPTYSYGSNGDPSGGPFYGIGRWCFALDYTGLDTLNLGKPDDKFSTKWIGGLAHELGHGINLPHNGGAQSQNLLYGTSLMGTGNGTYGKAPTYLTPADVAILANGQLFSNATRTDWYSTPNCKIKKIYAKYENNSIIVSGKYSSDKVVKDIAFYHRNTATDNGGYASVTFAAKPIGTDSFHVSMPLSDFRDKANTNYEFTIRLVHENGSITGVPLSYSFVNGTPVLTFGDKRVYNKANWSITSFSSQETAEEDGAAVNVIDDAINTYWHSRWSSSSQSYPHTLVINMGAQLDVNRFTLRQRDSRRVKVVEILTSNNNNTWTSLGDFTLLNTTDSQDIILSQVKNFRYFKLNMKSSYDGEAFAALSEVGTYKD</sequence>
<protein>
    <submittedName>
        <fullName evidence="2">F5/8 type C domain-containing protein</fullName>
    </submittedName>
</protein>
<dbReference type="InterPro" id="IPR000421">
    <property type="entry name" value="FA58C"/>
</dbReference>